<feature type="domain" description="LytR/CpsA/Psr regulator C-terminal" evidence="4">
    <location>
        <begin position="353"/>
        <end position="437"/>
    </location>
</feature>
<dbReference type="InterPro" id="IPR027381">
    <property type="entry name" value="LytR/CpsA/Psr_C"/>
</dbReference>
<dbReference type="InterPro" id="IPR050922">
    <property type="entry name" value="LytR/CpsA/Psr_CW_biosynth"/>
</dbReference>
<dbReference type="Gene3D" id="3.30.70.2390">
    <property type="match status" value="1"/>
</dbReference>
<evidence type="ECO:0000259" key="4">
    <source>
        <dbReference type="Pfam" id="PF13399"/>
    </source>
</evidence>
<keyword evidence="2" id="KW-1133">Transmembrane helix</keyword>
<keyword evidence="6" id="KW-1185">Reference proteome</keyword>
<evidence type="ECO:0000256" key="1">
    <source>
        <dbReference type="ARBA" id="ARBA00006068"/>
    </source>
</evidence>
<evidence type="ECO:0000259" key="3">
    <source>
        <dbReference type="Pfam" id="PF03816"/>
    </source>
</evidence>
<gene>
    <name evidence="5" type="ORF">SL103_00600</name>
</gene>
<evidence type="ECO:0000313" key="5">
    <source>
        <dbReference type="EMBL" id="AOP50886.1"/>
    </source>
</evidence>
<dbReference type="Pfam" id="PF13399">
    <property type="entry name" value="LytR_C"/>
    <property type="match status" value="1"/>
</dbReference>
<protein>
    <submittedName>
        <fullName evidence="5">Transcriptional regulator</fullName>
    </submittedName>
</protein>
<feature type="domain" description="Cell envelope-related transcriptional attenuator" evidence="3">
    <location>
        <begin position="83"/>
        <end position="245"/>
    </location>
</feature>
<dbReference type="PANTHER" id="PTHR33392:SF6">
    <property type="entry name" value="POLYISOPRENYL-TEICHOIC ACID--PEPTIDOGLYCAN TEICHOIC ACID TRANSFERASE TAGU"/>
    <property type="match status" value="1"/>
</dbReference>
<reference evidence="5 6" key="1">
    <citation type="submission" date="2016-09" db="EMBL/GenBank/DDBJ databases">
        <title>Complete genome sequencing of Streptomyces lydicus 103 and metabolic pathways analysis of antibiotic biosynthesis.</title>
        <authorList>
            <person name="Jia N."/>
            <person name="Ding M.-Z."/>
            <person name="Gao F."/>
            <person name="Yuan Y.-J."/>
        </authorList>
    </citation>
    <scope>NUCLEOTIDE SEQUENCE [LARGE SCALE GENOMIC DNA]</scope>
    <source>
        <strain evidence="5 6">103</strain>
    </source>
</reference>
<name>A0A1D7VVU6_9ACTN</name>
<dbReference type="Pfam" id="PF03816">
    <property type="entry name" value="LytR_cpsA_psr"/>
    <property type="match status" value="1"/>
</dbReference>
<evidence type="ECO:0000313" key="6">
    <source>
        <dbReference type="Proteomes" id="UP000094094"/>
    </source>
</evidence>
<keyword evidence="2" id="KW-0472">Membrane</keyword>
<dbReference type="InterPro" id="IPR004474">
    <property type="entry name" value="LytR_CpsA_psr"/>
</dbReference>
<dbReference type="Proteomes" id="UP000094094">
    <property type="component" value="Chromosome"/>
</dbReference>
<organism evidence="5 6">
    <name type="scientific">Streptomyces lydicus</name>
    <dbReference type="NCBI Taxonomy" id="47763"/>
    <lineage>
        <taxon>Bacteria</taxon>
        <taxon>Bacillati</taxon>
        <taxon>Actinomycetota</taxon>
        <taxon>Actinomycetes</taxon>
        <taxon>Kitasatosporales</taxon>
        <taxon>Streptomycetaceae</taxon>
        <taxon>Streptomyces</taxon>
    </lineage>
</organism>
<evidence type="ECO:0000256" key="2">
    <source>
        <dbReference type="SAM" id="Phobius"/>
    </source>
</evidence>
<dbReference type="RefSeq" id="WP_069573223.1">
    <property type="nucleotide sequence ID" value="NZ_CP017157.1"/>
</dbReference>
<dbReference type="NCBIfam" id="TIGR00350">
    <property type="entry name" value="lytR_cpsA_psr"/>
    <property type="match status" value="1"/>
</dbReference>
<comment type="similarity">
    <text evidence="1">Belongs to the LytR/CpsA/Psr (LCP) family.</text>
</comment>
<proteinExistence type="inferred from homology"/>
<accession>A0A1D7VVU6</accession>
<sequence>MTRRGRIVAWTGGVLGVLLLATAGVGAWVYQHLDGNIHGADIGIDGKRPVNLSPGSKNILVVGSDSRAGANAKYGKGLTTMQSDTLMVLHIAANHEWATAVSFPRDSWVKIPACSRGDGSKSTPHHFKINEAFSIGGDTGKINKAAACTIKTVEQNTGLRIDHFTSVDFQGFKGMVNALGGIEVCPKHAIHDKKAHLDMDAGCQNVQDEKALGYVRTRYSVGDGSDLGRIGRQQEFMKALGKKAQEKLTSPGELYDFLDSATKSITTDTELAGLKPLYDLASTVKDIPSDRLTFLTVPNYYRQADVPTDKANVVWQYPQATELFSDLAHDREIGAAGKKKFAEAAKSPVTAHSVQVRVLNGTGTPGQAAAAAEELRKLGFNVIGTGNAPATDKSTVTYPAALKTQSEVLTGHLRGIKATESTSATPGAVTLTIGPDFSADSTG</sequence>
<dbReference type="AlphaFoldDB" id="A0A1D7VVU6"/>
<dbReference type="KEGG" id="slc:SL103_00600"/>
<dbReference type="Gene3D" id="3.40.630.190">
    <property type="entry name" value="LCP protein"/>
    <property type="match status" value="1"/>
</dbReference>
<keyword evidence="2" id="KW-0812">Transmembrane</keyword>
<dbReference type="EMBL" id="CP017157">
    <property type="protein sequence ID" value="AOP50886.1"/>
    <property type="molecule type" value="Genomic_DNA"/>
</dbReference>
<feature type="transmembrane region" description="Helical" evidence="2">
    <location>
        <begin position="7"/>
        <end position="30"/>
    </location>
</feature>
<dbReference type="PANTHER" id="PTHR33392">
    <property type="entry name" value="POLYISOPRENYL-TEICHOIC ACID--PEPTIDOGLYCAN TEICHOIC ACID TRANSFERASE TAGU"/>
    <property type="match status" value="1"/>
</dbReference>